<evidence type="ECO:0000259" key="6">
    <source>
        <dbReference type="PROSITE" id="PS50404"/>
    </source>
</evidence>
<keyword evidence="2 3" id="KW-0648">Protein biosynthesis</keyword>
<dbReference type="InterPro" id="IPR001662">
    <property type="entry name" value="EF1B_G_C"/>
</dbReference>
<dbReference type="PANTHER" id="PTHR43986:SF1">
    <property type="entry name" value="ELONGATION FACTOR 1-GAMMA"/>
    <property type="match status" value="1"/>
</dbReference>
<evidence type="ECO:0000313" key="8">
    <source>
        <dbReference type="EMBL" id="KAF8687625.1"/>
    </source>
</evidence>
<organism evidence="8 9">
    <name type="scientific">Rhizoctonia solani</name>
    <dbReference type="NCBI Taxonomy" id="456999"/>
    <lineage>
        <taxon>Eukaryota</taxon>
        <taxon>Fungi</taxon>
        <taxon>Dikarya</taxon>
        <taxon>Basidiomycota</taxon>
        <taxon>Agaricomycotina</taxon>
        <taxon>Agaricomycetes</taxon>
        <taxon>Cantharellales</taxon>
        <taxon>Ceratobasidiaceae</taxon>
        <taxon>Rhizoctonia</taxon>
    </lineage>
</organism>
<dbReference type="AlphaFoldDB" id="A0A8H7HHW8"/>
<evidence type="ECO:0000256" key="4">
    <source>
        <dbReference type="SAM" id="MobiDB-lite"/>
    </source>
</evidence>
<dbReference type="GO" id="GO:0003746">
    <property type="term" value="F:translation elongation factor activity"/>
    <property type="evidence" value="ECO:0007669"/>
    <property type="project" value="UniProtKB-UniRule"/>
</dbReference>
<dbReference type="InterPro" id="IPR004045">
    <property type="entry name" value="Glutathione_S-Trfase_N"/>
</dbReference>
<proteinExistence type="predicted"/>
<feature type="compositionally biased region" description="Basic and acidic residues" evidence="4">
    <location>
        <begin position="260"/>
        <end position="269"/>
    </location>
</feature>
<dbReference type="Pfam" id="PF02798">
    <property type="entry name" value="GST_N"/>
    <property type="match status" value="1"/>
</dbReference>
<dbReference type="SUPFAM" id="SSF52833">
    <property type="entry name" value="Thioredoxin-like"/>
    <property type="match status" value="1"/>
</dbReference>
<dbReference type="InterPro" id="IPR004046">
    <property type="entry name" value="GST_C"/>
</dbReference>
<evidence type="ECO:0000256" key="2">
    <source>
        <dbReference type="ARBA" id="ARBA00022917"/>
    </source>
</evidence>
<dbReference type="CDD" id="cd03044">
    <property type="entry name" value="GST_N_EF1Bgamma"/>
    <property type="match status" value="1"/>
</dbReference>
<dbReference type="InterPro" id="IPR040079">
    <property type="entry name" value="Glutathione_S-Trfase"/>
</dbReference>
<feature type="region of interest" description="Disordered" evidence="4">
    <location>
        <begin position="224"/>
        <end position="269"/>
    </location>
</feature>
<dbReference type="CDD" id="cd03181">
    <property type="entry name" value="GST_C_EF1Bgamma_like"/>
    <property type="match status" value="1"/>
</dbReference>
<evidence type="ECO:0000259" key="5">
    <source>
        <dbReference type="PROSITE" id="PS50040"/>
    </source>
</evidence>
<evidence type="ECO:0000313" key="9">
    <source>
        <dbReference type="Proteomes" id="UP000602905"/>
    </source>
</evidence>
<dbReference type="FunFam" id="3.40.30.10:FF:000142">
    <property type="entry name" value="Elongation factor 1 gamma"/>
    <property type="match status" value="1"/>
</dbReference>
<dbReference type="InterPro" id="IPR050802">
    <property type="entry name" value="EF-GSTs"/>
</dbReference>
<dbReference type="PROSITE" id="PS50040">
    <property type="entry name" value="EF1G_C"/>
    <property type="match status" value="1"/>
</dbReference>
<keyword evidence="1 3" id="KW-0251">Elongation factor</keyword>
<evidence type="ECO:0000256" key="1">
    <source>
        <dbReference type="ARBA" id="ARBA00022768"/>
    </source>
</evidence>
<dbReference type="EMBL" id="JACYCD010000705">
    <property type="protein sequence ID" value="KAF8687625.1"/>
    <property type="molecule type" value="Genomic_DNA"/>
</dbReference>
<feature type="domain" description="EF-1-gamma C-terminal" evidence="5">
    <location>
        <begin position="262"/>
        <end position="421"/>
    </location>
</feature>
<dbReference type="SFLD" id="SFLDS00019">
    <property type="entry name" value="Glutathione_Transferase_(cytos"/>
    <property type="match status" value="1"/>
</dbReference>
<dbReference type="Gene3D" id="1.20.1050.10">
    <property type="match status" value="1"/>
</dbReference>
<feature type="non-terminal residue" evidence="8">
    <location>
        <position position="1"/>
    </location>
</feature>
<feature type="domain" description="GST N-terminal" evidence="6">
    <location>
        <begin position="3"/>
        <end position="86"/>
    </location>
</feature>
<dbReference type="Gene3D" id="3.40.30.10">
    <property type="entry name" value="Glutaredoxin"/>
    <property type="match status" value="1"/>
</dbReference>
<dbReference type="GO" id="GO:0005634">
    <property type="term" value="C:nucleus"/>
    <property type="evidence" value="ECO:0007669"/>
    <property type="project" value="TreeGrafter"/>
</dbReference>
<dbReference type="Pfam" id="PF00043">
    <property type="entry name" value="GST_C"/>
    <property type="match status" value="1"/>
</dbReference>
<dbReference type="Gene3D" id="3.30.70.1010">
    <property type="entry name" value="Translation elongation factor EF1B, gamma chain, conserved domain"/>
    <property type="match status" value="1"/>
</dbReference>
<dbReference type="SUPFAM" id="SSF89942">
    <property type="entry name" value="eEF1-gamma domain"/>
    <property type="match status" value="1"/>
</dbReference>
<reference evidence="8" key="1">
    <citation type="submission" date="2020-09" db="EMBL/GenBank/DDBJ databases">
        <title>Comparative genome analyses of four rice-infecting Rhizoctonia solani isolates reveal extensive enrichment of homogalacturonan modification genes.</title>
        <authorList>
            <person name="Lee D.-Y."/>
            <person name="Jeon J."/>
            <person name="Kim K.-T."/>
            <person name="Cheong K."/>
            <person name="Song H."/>
            <person name="Choi G."/>
            <person name="Ko J."/>
            <person name="Opiyo S.O."/>
            <person name="Zuo S."/>
            <person name="Madhav S."/>
            <person name="Lee Y.-H."/>
            <person name="Wang G.-L."/>
        </authorList>
    </citation>
    <scope>NUCLEOTIDE SEQUENCE</scope>
    <source>
        <strain evidence="8">AG1-IA WGL</strain>
    </source>
</reference>
<dbReference type="FunFam" id="3.30.70.1010:FF:000001">
    <property type="entry name" value="Elongation factor 1-gamma 1"/>
    <property type="match status" value="1"/>
</dbReference>
<name>A0A8H7HHW8_9AGAM</name>
<comment type="caution">
    <text evidence="8">The sequence shown here is derived from an EMBL/GenBank/DDBJ whole genome shotgun (WGS) entry which is preliminary data.</text>
</comment>
<dbReference type="InterPro" id="IPR036282">
    <property type="entry name" value="Glutathione-S-Trfase_C_sf"/>
</dbReference>
<accession>A0A8H7HHW8</accession>
<evidence type="ECO:0000256" key="3">
    <source>
        <dbReference type="PROSITE-ProRule" id="PRU00519"/>
    </source>
</evidence>
<dbReference type="InterPro" id="IPR036249">
    <property type="entry name" value="Thioredoxin-like_sf"/>
</dbReference>
<evidence type="ECO:0000259" key="7">
    <source>
        <dbReference type="PROSITE" id="PS50405"/>
    </source>
</evidence>
<feature type="compositionally biased region" description="Low complexity" evidence="4">
    <location>
        <begin position="229"/>
        <end position="238"/>
    </location>
</feature>
<dbReference type="InterPro" id="IPR036433">
    <property type="entry name" value="EF1B_G_C_sf"/>
</dbReference>
<dbReference type="PANTHER" id="PTHR43986">
    <property type="entry name" value="ELONGATION FACTOR 1-GAMMA"/>
    <property type="match status" value="1"/>
</dbReference>
<dbReference type="Pfam" id="PF00647">
    <property type="entry name" value="EF1G"/>
    <property type="match status" value="1"/>
</dbReference>
<dbReference type="OrthoDB" id="249703at2759"/>
<dbReference type="SUPFAM" id="SSF47616">
    <property type="entry name" value="GST C-terminal domain-like"/>
    <property type="match status" value="1"/>
</dbReference>
<sequence length="421" mass="46832">MASIGTLYITENQPHVKRIRATAALAGLTLDPTPSDYVHNQTNRTPEYKAKFASGKIPAFESKDGFTLFEGSAIARYIASLSPNSGLLGTSPTDAALVDQWVSYIDSEVLSKGFSLYGLLHGQFPYNKPYETFLREKIHDGLTVLNTHLTHNTYFLPTNRISLADITAAAVSSVLLETFLGPDDRAKYPGIQRLLETVANQPKLKDVFGTIKYADAPLQYVPPKKEKPAAAAAPAAPKAPKEKKPEKDDDDDEPLVPAEPKAKNPLDDLPKSAFNLEDWKRAYSNMDTRGPGGSLEWFYEKFDPEGFSIWRVDFKYNEELTQTFMSSNQIGGFFNRLEASKKYLFGSVGVLGEANNSRIAGAFILRGKDYKPVLDAAPDWESYEYKQIDLSNPEDKAFFEAALAWDLEIDGKKWADGKNFK</sequence>
<dbReference type="Proteomes" id="UP000602905">
    <property type="component" value="Unassembled WGS sequence"/>
</dbReference>
<dbReference type="GO" id="GO:0005737">
    <property type="term" value="C:cytoplasm"/>
    <property type="evidence" value="ECO:0007669"/>
    <property type="project" value="TreeGrafter"/>
</dbReference>
<dbReference type="SMART" id="SM01183">
    <property type="entry name" value="EF1G"/>
    <property type="match status" value="1"/>
</dbReference>
<dbReference type="PROSITE" id="PS50404">
    <property type="entry name" value="GST_NTER"/>
    <property type="match status" value="1"/>
</dbReference>
<gene>
    <name evidence="8" type="ORF">RHS03_09906</name>
</gene>
<protein>
    <submittedName>
        <fullName evidence="8">Elongation factor 1-gamma</fullName>
    </submittedName>
</protein>
<feature type="domain" description="GST C-terminal" evidence="7">
    <location>
        <begin position="91"/>
        <end position="218"/>
    </location>
</feature>
<dbReference type="InterPro" id="IPR010987">
    <property type="entry name" value="Glutathione-S-Trfase_C-like"/>
</dbReference>
<dbReference type="PROSITE" id="PS50405">
    <property type="entry name" value="GST_CTER"/>
    <property type="match status" value="1"/>
</dbReference>